<dbReference type="InterPro" id="IPR003594">
    <property type="entry name" value="HATPase_dom"/>
</dbReference>
<proteinExistence type="predicted"/>
<evidence type="ECO:0000256" key="6">
    <source>
        <dbReference type="ARBA" id="ARBA00022692"/>
    </source>
</evidence>
<dbReference type="OrthoDB" id="8554694at2"/>
<keyword evidence="4" id="KW-0597">Phosphoprotein</keyword>
<evidence type="ECO:0000313" key="14">
    <source>
        <dbReference type="EMBL" id="OWR02792.1"/>
    </source>
</evidence>
<evidence type="ECO:0000256" key="11">
    <source>
        <dbReference type="SAM" id="Phobius"/>
    </source>
</evidence>
<dbReference type="InterPro" id="IPR050428">
    <property type="entry name" value="TCS_sensor_his_kinase"/>
</dbReference>
<evidence type="ECO:0000256" key="8">
    <source>
        <dbReference type="ARBA" id="ARBA00022989"/>
    </source>
</evidence>
<dbReference type="InterPro" id="IPR004358">
    <property type="entry name" value="Sig_transdc_His_kin-like_C"/>
</dbReference>
<dbReference type="InterPro" id="IPR003661">
    <property type="entry name" value="HisK_dim/P_dom"/>
</dbReference>
<comment type="subcellular location">
    <subcellularLocation>
        <location evidence="2">Membrane</location>
    </subcellularLocation>
</comment>
<gene>
    <name evidence="14" type="ORF">CDO81_18390</name>
</gene>
<dbReference type="GO" id="GO:0005886">
    <property type="term" value="C:plasma membrane"/>
    <property type="evidence" value="ECO:0007669"/>
    <property type="project" value="TreeGrafter"/>
</dbReference>
<dbReference type="InterPro" id="IPR005467">
    <property type="entry name" value="His_kinase_dom"/>
</dbReference>
<evidence type="ECO:0000256" key="9">
    <source>
        <dbReference type="ARBA" id="ARBA00023012"/>
    </source>
</evidence>
<comment type="caution">
    <text evidence="14">The sequence shown here is derived from an EMBL/GenBank/DDBJ whole genome shotgun (WGS) entry which is preliminary data.</text>
</comment>
<dbReference type="PANTHER" id="PTHR45436:SF1">
    <property type="entry name" value="SENSOR PROTEIN QSEC"/>
    <property type="match status" value="1"/>
</dbReference>
<dbReference type="PRINTS" id="PR00344">
    <property type="entry name" value="BCTRLSENSOR"/>
</dbReference>
<dbReference type="GO" id="GO:0000155">
    <property type="term" value="F:phosphorelay sensor kinase activity"/>
    <property type="evidence" value="ECO:0007669"/>
    <property type="project" value="InterPro"/>
</dbReference>
<organism evidence="14 15">
    <name type="scientific">Roseateles puraquae</name>
    <dbReference type="NCBI Taxonomy" id="431059"/>
    <lineage>
        <taxon>Bacteria</taxon>
        <taxon>Pseudomonadati</taxon>
        <taxon>Pseudomonadota</taxon>
        <taxon>Betaproteobacteria</taxon>
        <taxon>Burkholderiales</taxon>
        <taxon>Sphaerotilaceae</taxon>
        <taxon>Roseateles</taxon>
    </lineage>
</organism>
<keyword evidence="6 11" id="KW-0812">Transmembrane</keyword>
<keyword evidence="10 11" id="KW-0472">Membrane</keyword>
<feature type="transmembrane region" description="Helical" evidence="11">
    <location>
        <begin position="13"/>
        <end position="33"/>
    </location>
</feature>
<evidence type="ECO:0000313" key="15">
    <source>
        <dbReference type="Proteomes" id="UP000197446"/>
    </source>
</evidence>
<dbReference type="InterPro" id="IPR013727">
    <property type="entry name" value="2CSK_N"/>
</dbReference>
<evidence type="ECO:0000256" key="7">
    <source>
        <dbReference type="ARBA" id="ARBA00022777"/>
    </source>
</evidence>
<dbReference type="InterPro" id="IPR036890">
    <property type="entry name" value="HATPase_C_sf"/>
</dbReference>
<sequence length="473" mass="50574">MSTAAGRSLHRQLLLWLLLPQVVLWLVAAFGAYRVASRHADELVDASLLQAARALARQIKPTASGFFVDLPRSAQDILSADPDDRVMYTVSSPPGQLLLGDARMPSPPGTPALGAPVFYDATVPEPMRVVSLDLHLGAPGAADSTLRVQIARASAPRELLARRMLLDTALPLSLLIALMSVGVWAGIRRGLRPLAELQRQMEGRRADALDPVQLRAAPPEVSALAGAVNELLGQVQQSLGQQRRFISDAAHQLRTPLAGLKSQTELALAAAPDPALRQRLQRVHDSAVRCARLVSQLLVLARAEPEAVAAQGWAPVDCAALVQEVAAEWVPRALVAGIDLGVEIAVDAPAEGLQVHGVALLLREALINLIDNAVRYAGRGATLTVRLRRVADDLWLEVEDNGPGLPPAERERMFERFVRAEHGSTSHADGCGLGLAIVREIAERHGGGAALLPAAPRGCIARLTLPLYHRVAH</sequence>
<dbReference type="EC" id="2.7.13.3" evidence="3"/>
<protein>
    <recommendedName>
        <fullName evidence="3">histidine kinase</fullName>
        <ecNumber evidence="3">2.7.13.3</ecNumber>
    </recommendedName>
</protein>
<accession>A0A254N7L0</accession>
<dbReference type="Pfam" id="PF08521">
    <property type="entry name" value="2CSK_N"/>
    <property type="match status" value="1"/>
</dbReference>
<dbReference type="Proteomes" id="UP000197446">
    <property type="component" value="Unassembled WGS sequence"/>
</dbReference>
<evidence type="ECO:0000259" key="12">
    <source>
        <dbReference type="PROSITE" id="PS50109"/>
    </source>
</evidence>
<dbReference type="Pfam" id="PF00512">
    <property type="entry name" value="HisKA"/>
    <property type="match status" value="1"/>
</dbReference>
<evidence type="ECO:0000256" key="2">
    <source>
        <dbReference type="ARBA" id="ARBA00004370"/>
    </source>
</evidence>
<comment type="catalytic activity">
    <reaction evidence="1">
        <text>ATP + protein L-histidine = ADP + protein N-phospho-L-histidine.</text>
        <dbReference type="EC" id="2.7.13.3"/>
    </reaction>
</comment>
<dbReference type="PROSITE" id="PS50109">
    <property type="entry name" value="HIS_KIN"/>
    <property type="match status" value="1"/>
</dbReference>
<dbReference type="CDD" id="cd00075">
    <property type="entry name" value="HATPase"/>
    <property type="match status" value="1"/>
</dbReference>
<dbReference type="PROSITE" id="PS50885">
    <property type="entry name" value="HAMP"/>
    <property type="match status" value="1"/>
</dbReference>
<evidence type="ECO:0000256" key="10">
    <source>
        <dbReference type="ARBA" id="ARBA00023136"/>
    </source>
</evidence>
<reference evidence="14 15" key="1">
    <citation type="journal article" date="2007" name="Int. J. Syst. Evol. Microbiol.">
        <title>Description of Pelomonas aquatica sp. nov. and Pelomonas puraquae sp. nov., isolated from industrial and haemodialysis water.</title>
        <authorList>
            <person name="Gomila M."/>
            <person name="Bowien B."/>
            <person name="Falsen E."/>
            <person name="Moore E.R."/>
            <person name="Lalucat J."/>
        </authorList>
    </citation>
    <scope>NUCLEOTIDE SEQUENCE [LARGE SCALE GENOMIC DNA]</scope>
    <source>
        <strain evidence="14 15">CCUG 52769</strain>
    </source>
</reference>
<keyword evidence="9" id="KW-0902">Two-component regulatory system</keyword>
<keyword evidence="8 11" id="KW-1133">Transmembrane helix</keyword>
<feature type="domain" description="HAMP" evidence="13">
    <location>
        <begin position="188"/>
        <end position="240"/>
    </location>
</feature>
<evidence type="ECO:0000256" key="5">
    <source>
        <dbReference type="ARBA" id="ARBA00022679"/>
    </source>
</evidence>
<dbReference type="InterPro" id="IPR003660">
    <property type="entry name" value="HAMP_dom"/>
</dbReference>
<dbReference type="CDD" id="cd00082">
    <property type="entry name" value="HisKA"/>
    <property type="match status" value="1"/>
</dbReference>
<name>A0A254N7L0_9BURK</name>
<evidence type="ECO:0000259" key="13">
    <source>
        <dbReference type="PROSITE" id="PS50885"/>
    </source>
</evidence>
<keyword evidence="15" id="KW-1185">Reference proteome</keyword>
<dbReference type="InterPro" id="IPR036097">
    <property type="entry name" value="HisK_dim/P_sf"/>
</dbReference>
<dbReference type="SMART" id="SM00388">
    <property type="entry name" value="HisKA"/>
    <property type="match status" value="1"/>
</dbReference>
<dbReference type="SMART" id="SM00387">
    <property type="entry name" value="HATPase_c"/>
    <property type="match status" value="1"/>
</dbReference>
<dbReference type="EMBL" id="NISI01000007">
    <property type="protein sequence ID" value="OWR02792.1"/>
    <property type="molecule type" value="Genomic_DNA"/>
</dbReference>
<evidence type="ECO:0000256" key="3">
    <source>
        <dbReference type="ARBA" id="ARBA00012438"/>
    </source>
</evidence>
<dbReference type="Gene3D" id="1.20.5.1040">
    <property type="entry name" value="Sensor protein qsec"/>
    <property type="match status" value="1"/>
</dbReference>
<dbReference type="AlphaFoldDB" id="A0A254N7L0"/>
<keyword evidence="5" id="KW-0808">Transferase</keyword>
<dbReference type="RefSeq" id="WP_088484680.1">
    <property type="nucleotide sequence ID" value="NZ_NISI01000007.1"/>
</dbReference>
<evidence type="ECO:0000256" key="4">
    <source>
        <dbReference type="ARBA" id="ARBA00022553"/>
    </source>
</evidence>
<dbReference type="Gene3D" id="1.10.287.130">
    <property type="match status" value="1"/>
</dbReference>
<dbReference type="SUPFAM" id="SSF47384">
    <property type="entry name" value="Homodimeric domain of signal transducing histidine kinase"/>
    <property type="match status" value="1"/>
</dbReference>
<dbReference type="Gene3D" id="3.30.565.10">
    <property type="entry name" value="Histidine kinase-like ATPase, C-terminal domain"/>
    <property type="match status" value="1"/>
</dbReference>
<dbReference type="PANTHER" id="PTHR45436">
    <property type="entry name" value="SENSOR HISTIDINE KINASE YKOH"/>
    <property type="match status" value="1"/>
</dbReference>
<dbReference type="SUPFAM" id="SSF55874">
    <property type="entry name" value="ATPase domain of HSP90 chaperone/DNA topoisomerase II/histidine kinase"/>
    <property type="match status" value="1"/>
</dbReference>
<feature type="domain" description="Histidine kinase" evidence="12">
    <location>
        <begin position="248"/>
        <end position="469"/>
    </location>
</feature>
<evidence type="ECO:0000256" key="1">
    <source>
        <dbReference type="ARBA" id="ARBA00000085"/>
    </source>
</evidence>
<dbReference type="Pfam" id="PF02518">
    <property type="entry name" value="HATPase_c"/>
    <property type="match status" value="1"/>
</dbReference>
<keyword evidence="7 14" id="KW-0418">Kinase</keyword>